<dbReference type="KEGG" id="slb:AWJ20_3544"/>
<dbReference type="InterPro" id="IPR034003">
    <property type="entry name" value="ABCG_PDR_2"/>
</dbReference>
<feature type="transmembrane region" description="Helical" evidence="12">
    <location>
        <begin position="1304"/>
        <end position="1326"/>
    </location>
</feature>
<sequence>MSEFSEKNPNAYDGRLESGHIQELARQLTRQSHHKEEVLDLVRTYSKKVPSESNSFPNGPVNPFDAGAEDSELDPNSDHFNSVAWAKNMYQIFQSDPDRYKQRELGFAYKDLHAYGYGTDADFQATVYNTFLKAGTFVYNAATGFRNRVHVDILQSMDGLVLPSEMVVVLGRPGAGCSTFLKTVAQQTYGFHIDDTSIINYNGISPQDIKTNFRGDVIYSAESETHFPHLTVGQTLLFAAKMRTPHNRIPGVSRLDHATHMRDMVMATFGLSHTVDTKVGSDLVRGVSGGERKRVSIAEVALSGAPLQCWDNSTRGLDSATALEFIRSLKTSATIFKNTSLVAVYQSSEEMYDLFDKVILLYEGHQIFFGKREHAKQFFYDMGFDSKPRQPTPDFLTSLTSPSERIVRPGFENKVPRTPAEFGARWRASNLYAELRNEIDEYIRENPEHGENYEAFKESHTASQAKRLPHRSPYTVSFGDQIKYLIGRGYERIMGDFSMQFTTIFGNTSMGLIMSSMFYNLPSDTSSFYRRSSLLFFAILFNAFASFLEIFSLFEARPIVEKHKQFALYHPAADALASILTEFPSKVLVAIAFNLVIYFMSNLRRTPGHFFTFLVVGFSTTISMSHLFRTVGSLSTSLQEAMIPATILLMALVIYTGFVIPTDYMHGWARWLNYINPVGYGFEALMANEFSGKNYTCDVFVPTGPTYTDLEPKGFVCSGAGSVPGEKFINGDAYIETSFKYFRSHLWRNFGIVLAFSAFFLFTYLLGVWVNPGMRSKGELLVFQRSTLKKLKKERKVRIAQSSDEESGRSAVAKESFLTEGEESAASSNNSAINAAVETSNDIFYWKDVCYDIKIKGKERRILDHVDGWVKPGTLTALMGASGAGKTTLLDTLANRVTMGVVTGEMFVNGNPRDESFQRSTGYAQQQDLHLETATVREALEFSAILRQPKEVPREEKIAYVDVVLKILEMEDYADAVVGVPGEGLNVEQRKRLTIGVELAAKPKLLLFLDEPTSGLDSQTAWSVCQLMKKLSNAGQAILCTIHQPSAMLLQEFDRLLFLARGGKTVYFGEIGENSKTLTGYFERNGADPCPPEANPAEWMLHVIGAAPGSVANADYSEIWNASPERAAIREEIERMKSDFGVQENAMSLPSQHTGEFASGLWLQYRVVTKRVLEQYWRTPSYIWSKLGLAIFSALFNGFSFFKAGNTLQGMQNLMFSCFMFLMIFNSGIQQMIPFWVKQRDLYEARERPAKIFSWKAFVAAQVTAEVPWQILAGTISFFCWYYPIGFYRNAAYTDAVHSRGASMYIYVVGFFIYISTMGQMCIAGVDLGETAANIGSLLFTMCLIFSGVLSSKSTLNFWIYQYYVNPLQFLISGMLAIGIGKSPVRCAENEYVLVDAPQGQTCGSYLADYQSAAGGYINNPNDTVGCQFCSIASTDAYLASVDIEFGQRWRNFGIFFSFIAFNVIMTFFFYWLARVPKRKDRVKKQ</sequence>
<dbReference type="SMART" id="SM00382">
    <property type="entry name" value="AAA"/>
    <property type="match status" value="2"/>
</dbReference>
<dbReference type="InterPro" id="IPR003593">
    <property type="entry name" value="AAA+_ATPase"/>
</dbReference>
<comment type="subcellular location">
    <subcellularLocation>
        <location evidence="1">Membrane</location>
        <topology evidence="1">Multi-pass membrane protein</topology>
    </subcellularLocation>
</comment>
<dbReference type="InterPro" id="IPR005285">
    <property type="entry name" value="Drug-R_PDR/CDR"/>
</dbReference>
<dbReference type="Proteomes" id="UP000189580">
    <property type="component" value="Chromosome b"/>
</dbReference>
<dbReference type="FunFam" id="3.40.50.300:FF:000054">
    <property type="entry name" value="ABC multidrug transporter atrF"/>
    <property type="match status" value="1"/>
</dbReference>
<dbReference type="PANTHER" id="PTHR19241">
    <property type="entry name" value="ATP-BINDING CASSETTE TRANSPORTER"/>
    <property type="match status" value="1"/>
</dbReference>
<keyword evidence="5" id="KW-0677">Repeat</keyword>
<dbReference type="GeneID" id="30035578"/>
<evidence type="ECO:0000259" key="13">
    <source>
        <dbReference type="PROSITE" id="PS50893"/>
    </source>
</evidence>
<proteinExistence type="inferred from homology"/>
<keyword evidence="10" id="KW-0175">Coiled coil</keyword>
<feature type="domain" description="ABC transporter" evidence="13">
    <location>
        <begin position="132"/>
        <end position="388"/>
    </location>
</feature>
<protein>
    <submittedName>
        <fullName evidence="14">ATP-binding cassette multidrug transporter PDR5</fullName>
    </submittedName>
</protein>
<dbReference type="Pfam" id="PF01061">
    <property type="entry name" value="ABC2_membrane"/>
    <property type="match status" value="2"/>
</dbReference>
<evidence type="ECO:0000256" key="3">
    <source>
        <dbReference type="ARBA" id="ARBA00022448"/>
    </source>
</evidence>
<dbReference type="InterPro" id="IPR017871">
    <property type="entry name" value="ABC_transporter-like_CS"/>
</dbReference>
<comment type="similarity">
    <text evidence="2">Belongs to the ABC transporter superfamily. ABCG family. PDR (TC 3.A.1.205) subfamily.</text>
</comment>
<dbReference type="PROSITE" id="PS50893">
    <property type="entry name" value="ABC_TRANSPORTER_2"/>
    <property type="match status" value="2"/>
</dbReference>
<keyword evidence="4 12" id="KW-0812">Transmembrane</keyword>
<dbReference type="InterPro" id="IPR029481">
    <property type="entry name" value="ABC_trans_N"/>
</dbReference>
<accession>A0A161HI40</accession>
<dbReference type="GO" id="GO:0016020">
    <property type="term" value="C:membrane"/>
    <property type="evidence" value="ECO:0007669"/>
    <property type="project" value="UniProtKB-SubCell"/>
</dbReference>
<name>A0A161HI40_9ASCO</name>
<evidence type="ECO:0000256" key="10">
    <source>
        <dbReference type="SAM" id="Coils"/>
    </source>
</evidence>
<feature type="coiled-coil region" evidence="10">
    <location>
        <begin position="425"/>
        <end position="452"/>
    </location>
</feature>
<feature type="transmembrane region" description="Helical" evidence="12">
    <location>
        <begin position="575"/>
        <end position="598"/>
    </location>
</feature>
<keyword evidence="9 12" id="KW-0472">Membrane</keyword>
<dbReference type="InterPro" id="IPR003439">
    <property type="entry name" value="ABC_transporter-like_ATP-bd"/>
</dbReference>
<feature type="transmembrane region" description="Helical" evidence="12">
    <location>
        <begin position="610"/>
        <end position="629"/>
    </location>
</feature>
<feature type="transmembrane region" description="Helical" evidence="12">
    <location>
        <begin position="641"/>
        <end position="660"/>
    </location>
</feature>
<dbReference type="InterPro" id="IPR027417">
    <property type="entry name" value="P-loop_NTPase"/>
</dbReference>
<dbReference type="GO" id="GO:0016887">
    <property type="term" value="F:ATP hydrolysis activity"/>
    <property type="evidence" value="ECO:0007669"/>
    <property type="project" value="InterPro"/>
</dbReference>
<feature type="transmembrane region" description="Helical" evidence="12">
    <location>
        <begin position="504"/>
        <end position="522"/>
    </location>
</feature>
<dbReference type="CDD" id="cd03233">
    <property type="entry name" value="ABCG_PDR_domain1"/>
    <property type="match status" value="1"/>
</dbReference>
<evidence type="ECO:0000256" key="7">
    <source>
        <dbReference type="ARBA" id="ARBA00022840"/>
    </source>
</evidence>
<evidence type="ECO:0000313" key="15">
    <source>
        <dbReference type="Proteomes" id="UP000189580"/>
    </source>
</evidence>
<evidence type="ECO:0000256" key="2">
    <source>
        <dbReference type="ARBA" id="ARBA00006012"/>
    </source>
</evidence>
<dbReference type="InterPro" id="IPR034001">
    <property type="entry name" value="ABCG_PDR_1"/>
</dbReference>
<feature type="transmembrane region" description="Helical" evidence="12">
    <location>
        <begin position="1214"/>
        <end position="1237"/>
    </location>
</feature>
<evidence type="ECO:0000256" key="12">
    <source>
        <dbReference type="SAM" id="Phobius"/>
    </source>
</evidence>
<reference evidence="14 15" key="1">
    <citation type="submission" date="2016-02" db="EMBL/GenBank/DDBJ databases">
        <title>Complete genome sequence and transcriptome regulation of the pentose utilising yeast Sugiyamaella lignohabitans.</title>
        <authorList>
            <person name="Bellasio M."/>
            <person name="Peymann A."/>
            <person name="Valli M."/>
            <person name="Sipitzky M."/>
            <person name="Graf A."/>
            <person name="Sauer M."/>
            <person name="Marx H."/>
            <person name="Mattanovich D."/>
        </authorList>
    </citation>
    <scope>NUCLEOTIDE SEQUENCE [LARGE SCALE GENOMIC DNA]</scope>
    <source>
        <strain evidence="14 15">CBS 10342</strain>
    </source>
</reference>
<keyword evidence="15" id="KW-1185">Reference proteome</keyword>
<feature type="transmembrane region" description="Helical" evidence="12">
    <location>
        <begin position="1453"/>
        <end position="1474"/>
    </location>
</feature>
<dbReference type="RefSeq" id="XP_018738377.1">
    <property type="nucleotide sequence ID" value="XM_018880570.1"/>
</dbReference>
<organism evidence="14 15">
    <name type="scientific">Sugiyamaella lignohabitans</name>
    <dbReference type="NCBI Taxonomy" id="796027"/>
    <lineage>
        <taxon>Eukaryota</taxon>
        <taxon>Fungi</taxon>
        <taxon>Dikarya</taxon>
        <taxon>Ascomycota</taxon>
        <taxon>Saccharomycotina</taxon>
        <taxon>Dipodascomycetes</taxon>
        <taxon>Dipodascales</taxon>
        <taxon>Trichomonascaceae</taxon>
        <taxon>Sugiyamaella</taxon>
    </lineage>
</organism>
<gene>
    <name evidence="14" type="primary">PDR5</name>
    <name evidence="14" type="ORF">AWJ20_3544</name>
</gene>
<dbReference type="Pfam" id="PF06422">
    <property type="entry name" value="PDR_CDR"/>
    <property type="match status" value="1"/>
</dbReference>
<dbReference type="CDD" id="cd03232">
    <property type="entry name" value="ABCG_PDR_domain2"/>
    <property type="match status" value="1"/>
</dbReference>
<dbReference type="SUPFAM" id="SSF52540">
    <property type="entry name" value="P-loop containing nucleoside triphosphate hydrolases"/>
    <property type="match status" value="2"/>
</dbReference>
<keyword evidence="8 12" id="KW-1133">Transmembrane helix</keyword>
<feature type="domain" description="ABC transporter" evidence="13">
    <location>
        <begin position="844"/>
        <end position="1086"/>
    </location>
</feature>
<dbReference type="InterPro" id="IPR010929">
    <property type="entry name" value="PDR_CDR_ABC"/>
</dbReference>
<dbReference type="GO" id="GO:0140359">
    <property type="term" value="F:ABC-type transporter activity"/>
    <property type="evidence" value="ECO:0007669"/>
    <property type="project" value="InterPro"/>
</dbReference>
<dbReference type="Pfam" id="PF14510">
    <property type="entry name" value="ABC_trans_N"/>
    <property type="match status" value="1"/>
</dbReference>
<dbReference type="GO" id="GO:1990961">
    <property type="term" value="P:xenobiotic detoxification by transmembrane export across the plasma membrane"/>
    <property type="evidence" value="ECO:0007669"/>
    <property type="project" value="InterPro"/>
</dbReference>
<keyword evidence="7 14" id="KW-0067">ATP-binding</keyword>
<dbReference type="NCBIfam" id="TIGR00956">
    <property type="entry name" value="3a01205"/>
    <property type="match status" value="1"/>
</dbReference>
<feature type="region of interest" description="Disordered" evidence="11">
    <location>
        <begin position="49"/>
        <end position="73"/>
    </location>
</feature>
<evidence type="ECO:0000256" key="11">
    <source>
        <dbReference type="SAM" id="MobiDB-lite"/>
    </source>
</evidence>
<feature type="transmembrane region" description="Helical" evidence="12">
    <location>
        <begin position="750"/>
        <end position="770"/>
    </location>
</feature>
<evidence type="ECO:0000256" key="8">
    <source>
        <dbReference type="ARBA" id="ARBA00022989"/>
    </source>
</evidence>
<dbReference type="Gene3D" id="3.40.50.300">
    <property type="entry name" value="P-loop containing nucleotide triphosphate hydrolases"/>
    <property type="match status" value="2"/>
</dbReference>
<dbReference type="Pfam" id="PF00005">
    <property type="entry name" value="ABC_tran"/>
    <property type="match status" value="2"/>
</dbReference>
<evidence type="ECO:0000256" key="6">
    <source>
        <dbReference type="ARBA" id="ARBA00022741"/>
    </source>
</evidence>
<feature type="transmembrane region" description="Helical" evidence="12">
    <location>
        <begin position="1182"/>
        <end position="1202"/>
    </location>
</feature>
<dbReference type="EMBL" id="CP014503">
    <property type="protein sequence ID" value="ANB15900.1"/>
    <property type="molecule type" value="Genomic_DNA"/>
</dbReference>
<feature type="transmembrane region" description="Helical" evidence="12">
    <location>
        <begin position="1363"/>
        <end position="1381"/>
    </location>
</feature>
<evidence type="ECO:0000256" key="1">
    <source>
        <dbReference type="ARBA" id="ARBA00004141"/>
    </source>
</evidence>
<evidence type="ECO:0000256" key="5">
    <source>
        <dbReference type="ARBA" id="ARBA00022737"/>
    </source>
</evidence>
<evidence type="ECO:0000256" key="4">
    <source>
        <dbReference type="ARBA" id="ARBA00022692"/>
    </source>
</evidence>
<dbReference type="Pfam" id="PF19055">
    <property type="entry name" value="ABC2_membrane_7"/>
    <property type="match status" value="1"/>
</dbReference>
<dbReference type="GO" id="GO:0005524">
    <property type="term" value="F:ATP binding"/>
    <property type="evidence" value="ECO:0007669"/>
    <property type="project" value="UniProtKB-KW"/>
</dbReference>
<dbReference type="OrthoDB" id="245989at2759"/>
<dbReference type="InterPro" id="IPR013525">
    <property type="entry name" value="ABC2_TM"/>
</dbReference>
<dbReference type="InterPro" id="IPR043926">
    <property type="entry name" value="ABCG_dom"/>
</dbReference>
<dbReference type="PROSITE" id="PS00211">
    <property type="entry name" value="ABC_TRANSPORTER_1"/>
    <property type="match status" value="1"/>
</dbReference>
<keyword evidence="6" id="KW-0547">Nucleotide-binding</keyword>
<keyword evidence="3" id="KW-0813">Transport</keyword>
<evidence type="ECO:0000256" key="9">
    <source>
        <dbReference type="ARBA" id="ARBA00023136"/>
    </source>
</evidence>
<feature type="transmembrane region" description="Helical" evidence="12">
    <location>
        <begin position="534"/>
        <end position="555"/>
    </location>
</feature>
<evidence type="ECO:0000313" key="14">
    <source>
        <dbReference type="EMBL" id="ANB15900.1"/>
    </source>
</evidence>
<feature type="transmembrane region" description="Helical" evidence="12">
    <location>
        <begin position="1332"/>
        <end position="1351"/>
    </location>
</feature>
<feature type="transmembrane region" description="Helical" evidence="12">
    <location>
        <begin position="1257"/>
        <end position="1283"/>
    </location>
</feature>